<dbReference type="EMBL" id="JACCKB010000030">
    <property type="protein sequence ID" value="NYZ67847.1"/>
    <property type="molecule type" value="Genomic_DNA"/>
</dbReference>
<dbReference type="InterPro" id="IPR050336">
    <property type="entry name" value="Chromosome_partition/occlusion"/>
</dbReference>
<dbReference type="InterPro" id="IPR036086">
    <property type="entry name" value="ParB/Sulfiredoxin_sf"/>
</dbReference>
<accession>A0A853IEB4</accession>
<evidence type="ECO:0000313" key="5">
    <source>
        <dbReference type="Proteomes" id="UP000569732"/>
    </source>
</evidence>
<feature type="region of interest" description="Disordered" evidence="2">
    <location>
        <begin position="1"/>
        <end position="32"/>
    </location>
</feature>
<dbReference type="Pfam" id="PF08535">
    <property type="entry name" value="KorB"/>
    <property type="match status" value="1"/>
</dbReference>
<dbReference type="GO" id="GO:0003677">
    <property type="term" value="F:DNA binding"/>
    <property type="evidence" value="ECO:0007669"/>
    <property type="project" value="InterPro"/>
</dbReference>
<sequence>MSGISSLHDLKELSGKAKSDSTSGKFLKVPTNQLEPKDQVRKNFKNIDKLGQTIEEEGFIQPIIVSPLNERGKYTIQKGERRWRAACLKKINEVDIIIKERPDSELDETAGELIENIQRENLTPLEIANALNKFKSEGWKQKRIAERIGKTERYVSSHLALLNIPECIKNLHDEEVTTDIEILNSLRQIYDYDIKTCKELCKKAVENGITRSICRSTLKQLKSPISNNSETSYKKTSALTNGSAEKSTQADEEKFDNTSLSINIPNEPSEMMSKDAKSIFEQNKSSSENYKQGWKAVDSNKQKIIVTVNEELTALLLKDRIDEDKNFGWVEELNTKKIRRVRLSELTIKEISI</sequence>
<dbReference type="InterPro" id="IPR004437">
    <property type="entry name" value="ParB/RepB/Spo0J"/>
</dbReference>
<dbReference type="Pfam" id="PF02195">
    <property type="entry name" value="ParB_N"/>
    <property type="match status" value="1"/>
</dbReference>
<feature type="compositionally biased region" description="Polar residues" evidence="2">
    <location>
        <begin position="257"/>
        <end position="266"/>
    </location>
</feature>
<comment type="similarity">
    <text evidence="1">Belongs to the ParB family.</text>
</comment>
<feature type="compositionally biased region" description="Basic and acidic residues" evidence="2">
    <location>
        <begin position="8"/>
        <end position="19"/>
    </location>
</feature>
<dbReference type="GO" id="GO:0007059">
    <property type="term" value="P:chromosome segregation"/>
    <property type="evidence" value="ECO:0007669"/>
    <property type="project" value="TreeGrafter"/>
</dbReference>
<dbReference type="PANTHER" id="PTHR33375">
    <property type="entry name" value="CHROMOSOME-PARTITIONING PROTEIN PARB-RELATED"/>
    <property type="match status" value="1"/>
</dbReference>
<dbReference type="GO" id="GO:0005694">
    <property type="term" value="C:chromosome"/>
    <property type="evidence" value="ECO:0007669"/>
    <property type="project" value="TreeGrafter"/>
</dbReference>
<dbReference type="Gene3D" id="1.10.10.2830">
    <property type="match status" value="1"/>
</dbReference>
<evidence type="ECO:0000259" key="3">
    <source>
        <dbReference type="SMART" id="SM00470"/>
    </source>
</evidence>
<dbReference type="RefSeq" id="WP_180569869.1">
    <property type="nucleotide sequence ID" value="NZ_JACCKB010000030.1"/>
</dbReference>
<evidence type="ECO:0000313" key="4">
    <source>
        <dbReference type="EMBL" id="NYZ67847.1"/>
    </source>
</evidence>
<name>A0A853IEB4_9GAMM</name>
<proteinExistence type="inferred from homology"/>
<dbReference type="SMART" id="SM00470">
    <property type="entry name" value="ParB"/>
    <property type="match status" value="1"/>
</dbReference>
<evidence type="ECO:0000256" key="1">
    <source>
        <dbReference type="ARBA" id="ARBA00006295"/>
    </source>
</evidence>
<dbReference type="SUPFAM" id="SSF109709">
    <property type="entry name" value="KorB DNA-binding domain-like"/>
    <property type="match status" value="1"/>
</dbReference>
<organism evidence="4 5">
    <name type="scientific">Spartinivicinus marinus</name>
    <dbReference type="NCBI Taxonomy" id="2994442"/>
    <lineage>
        <taxon>Bacteria</taxon>
        <taxon>Pseudomonadati</taxon>
        <taxon>Pseudomonadota</taxon>
        <taxon>Gammaproteobacteria</taxon>
        <taxon>Oceanospirillales</taxon>
        <taxon>Zooshikellaceae</taxon>
        <taxon>Spartinivicinus</taxon>
    </lineage>
</organism>
<evidence type="ECO:0000256" key="2">
    <source>
        <dbReference type="SAM" id="MobiDB-lite"/>
    </source>
</evidence>
<dbReference type="AlphaFoldDB" id="A0A853IEB4"/>
<protein>
    <submittedName>
        <fullName evidence="4">ParB/RepB/Spo0J family partition protein</fullName>
    </submittedName>
</protein>
<reference evidence="4 5" key="1">
    <citation type="submission" date="2020-07" db="EMBL/GenBank/DDBJ databases">
        <title>Endozoicomonas sp. nov., isolated from sediment.</title>
        <authorList>
            <person name="Gu T."/>
        </authorList>
    </citation>
    <scope>NUCLEOTIDE SEQUENCE [LARGE SCALE GENOMIC DNA]</scope>
    <source>
        <strain evidence="4 5">SM1973</strain>
    </source>
</reference>
<feature type="domain" description="ParB-like N-terminal" evidence="3">
    <location>
        <begin position="27"/>
        <end position="117"/>
    </location>
</feature>
<dbReference type="PANTHER" id="PTHR33375:SF1">
    <property type="entry name" value="CHROMOSOME-PARTITIONING PROTEIN PARB-RELATED"/>
    <property type="match status" value="1"/>
</dbReference>
<keyword evidence="5" id="KW-1185">Reference proteome</keyword>
<dbReference type="Proteomes" id="UP000569732">
    <property type="component" value="Unassembled WGS sequence"/>
</dbReference>
<feature type="compositionally biased region" description="Polar residues" evidence="2">
    <location>
        <begin position="225"/>
        <end position="247"/>
    </location>
</feature>
<dbReference type="Gene3D" id="3.90.1530.10">
    <property type="entry name" value="Conserved hypothetical protein from pyrococcus furiosus pfu- 392566-001, ParB domain"/>
    <property type="match status" value="1"/>
</dbReference>
<dbReference type="SUPFAM" id="SSF110849">
    <property type="entry name" value="ParB/Sulfiredoxin"/>
    <property type="match status" value="1"/>
</dbReference>
<dbReference type="InterPro" id="IPR003115">
    <property type="entry name" value="ParB_N"/>
</dbReference>
<gene>
    <name evidence="4" type="ORF">H0A36_17675</name>
</gene>
<dbReference type="InterPro" id="IPR013741">
    <property type="entry name" value="KorB_domain"/>
</dbReference>
<comment type="caution">
    <text evidence="4">The sequence shown here is derived from an EMBL/GenBank/DDBJ whole genome shotgun (WGS) entry which is preliminary data.</text>
</comment>
<feature type="compositionally biased region" description="Polar residues" evidence="2">
    <location>
        <begin position="20"/>
        <end position="32"/>
    </location>
</feature>
<dbReference type="NCBIfam" id="TIGR00180">
    <property type="entry name" value="parB_part"/>
    <property type="match status" value="1"/>
</dbReference>
<feature type="region of interest" description="Disordered" evidence="2">
    <location>
        <begin position="225"/>
        <end position="269"/>
    </location>
</feature>